<proteinExistence type="predicted"/>
<accession>A0A6J4THT9</accession>
<dbReference type="EMBL" id="CADCWE010000021">
    <property type="protein sequence ID" value="CAA9524232.1"/>
    <property type="molecule type" value="Genomic_DNA"/>
</dbReference>
<name>A0A6J4THT9_9BACT</name>
<organism evidence="2">
    <name type="scientific">uncultured Thermomicrobiales bacterium</name>
    <dbReference type="NCBI Taxonomy" id="1645740"/>
    <lineage>
        <taxon>Bacteria</taxon>
        <taxon>Pseudomonadati</taxon>
        <taxon>Thermomicrobiota</taxon>
        <taxon>Thermomicrobia</taxon>
        <taxon>Thermomicrobiales</taxon>
        <taxon>environmental samples</taxon>
    </lineage>
</organism>
<gene>
    <name evidence="2" type="ORF">AVDCRST_MAG73-365</name>
</gene>
<protein>
    <submittedName>
        <fullName evidence="2">Uncharacterized protein</fullName>
    </submittedName>
</protein>
<reference evidence="2" key="1">
    <citation type="submission" date="2020-02" db="EMBL/GenBank/DDBJ databases">
        <authorList>
            <person name="Meier V. D."/>
        </authorList>
    </citation>
    <scope>NUCLEOTIDE SEQUENCE</scope>
    <source>
        <strain evidence="2">AVDCRST_MAG73</strain>
    </source>
</reference>
<dbReference type="AlphaFoldDB" id="A0A6J4THT9"/>
<feature type="non-terminal residue" evidence="2">
    <location>
        <position position="53"/>
    </location>
</feature>
<feature type="region of interest" description="Disordered" evidence="1">
    <location>
        <begin position="1"/>
        <end position="53"/>
    </location>
</feature>
<evidence type="ECO:0000256" key="1">
    <source>
        <dbReference type="SAM" id="MobiDB-lite"/>
    </source>
</evidence>
<feature type="non-terminal residue" evidence="2">
    <location>
        <position position="1"/>
    </location>
</feature>
<sequence length="53" mass="5995">AERHSRAGPPRTRFPGIHRPGYDRSGPSSRRRHDRPPQRPSALPHPVARAILL</sequence>
<evidence type="ECO:0000313" key="2">
    <source>
        <dbReference type="EMBL" id="CAA9524232.1"/>
    </source>
</evidence>